<keyword evidence="1" id="KW-0175">Coiled coil</keyword>
<feature type="coiled-coil region" evidence="1">
    <location>
        <begin position="410"/>
        <end position="437"/>
    </location>
</feature>
<feature type="coiled-coil region" evidence="1">
    <location>
        <begin position="112"/>
        <end position="149"/>
    </location>
</feature>
<reference evidence="4" key="1">
    <citation type="submission" date="2014-11" db="EMBL/GenBank/DDBJ databases">
        <authorList>
            <person name="Otto D Thomas"/>
            <person name="Naeem Raeece"/>
        </authorList>
    </citation>
    <scope>NUCLEOTIDE SEQUENCE</scope>
</reference>
<feature type="region of interest" description="Disordered" evidence="2">
    <location>
        <begin position="292"/>
        <end position="341"/>
    </location>
</feature>
<feature type="chain" id="PRO_5005189650" description="DUF4200 domain-containing protein" evidence="3">
    <location>
        <begin position="21"/>
        <end position="605"/>
    </location>
</feature>
<proteinExistence type="predicted"/>
<name>A0A0G4G8I8_9ALVE</name>
<evidence type="ECO:0000313" key="4">
    <source>
        <dbReference type="EMBL" id="CEM24669.1"/>
    </source>
</evidence>
<organism evidence="4">
    <name type="scientific">Chromera velia CCMP2878</name>
    <dbReference type="NCBI Taxonomy" id="1169474"/>
    <lineage>
        <taxon>Eukaryota</taxon>
        <taxon>Sar</taxon>
        <taxon>Alveolata</taxon>
        <taxon>Colpodellida</taxon>
        <taxon>Chromeraceae</taxon>
        <taxon>Chromera</taxon>
    </lineage>
</organism>
<accession>A0A0G4G8I8</accession>
<dbReference type="EMBL" id="CDMZ01000960">
    <property type="protein sequence ID" value="CEM24669.1"/>
    <property type="molecule type" value="Genomic_DNA"/>
</dbReference>
<evidence type="ECO:0000256" key="2">
    <source>
        <dbReference type="SAM" id="MobiDB-lite"/>
    </source>
</evidence>
<dbReference type="VEuPathDB" id="CryptoDB:Cvel_20633"/>
<dbReference type="AlphaFoldDB" id="A0A0G4G8I8"/>
<evidence type="ECO:0000256" key="3">
    <source>
        <dbReference type="SAM" id="SignalP"/>
    </source>
</evidence>
<feature type="compositionally biased region" description="Basic and acidic residues" evidence="2">
    <location>
        <begin position="308"/>
        <end position="341"/>
    </location>
</feature>
<feature type="coiled-coil region" evidence="1">
    <location>
        <begin position="526"/>
        <end position="557"/>
    </location>
</feature>
<evidence type="ECO:0000256" key="1">
    <source>
        <dbReference type="SAM" id="Coils"/>
    </source>
</evidence>
<protein>
    <recommendedName>
        <fullName evidence="5">DUF4200 domain-containing protein</fullName>
    </recommendedName>
</protein>
<sequence>MKTIWINFLASFLGAWLCNGLEEKGHVRLIQDAHLLRRRTGDSLSVHQEGRTETPVRRVTGQAEDARMLQRLANLAGGPEAPNPEYLDELLIRVQQRHIAKKRWHETLTRKYRNYIDHIQKITKDVEDLREAERVHARQLALAQKQERRWEAQWYKTARLKFALEQSFLSQEALRKRAEKHERMAELSWAEQDFARRKMKAAAESFQHDDTDRMLQDSLDKLQWQEENRVKEIAEDIYAFKTYLENEVLLRDKAMADGSPLPPVQKGAALMLNPVPHSQEKVALDMRTTPPRYRELVPSPSSFLSLKENQRDTETDTDQERDRDRQRERSDPKEAIENECKKFEEDTITNKVKEQKKKVLGVEDDSVDVHNPCKEEGGEDSLRGKMCKSKKDLAEKYEKIAEITSAAAPTEEQKNSLPALQEEAKQLEKDLAINRGKYNTELAKFQHFEAQIERKKGACEALKTAAESADNPEEIDTTVETLTGEVTTLEEEIQGLLDKPPEEFKEEQRTELYTKRQTLATKKLKVIALNKKKKLAEEQLEELKERAEALAKSAERADNPSNQEKALATNVGRMGTLEEAKCKLFRVCVCNSEGGTIFRCIAFLV</sequence>
<gene>
    <name evidence="4" type="ORF">Cvel_20633</name>
</gene>
<keyword evidence="3" id="KW-0732">Signal</keyword>
<evidence type="ECO:0008006" key="5">
    <source>
        <dbReference type="Google" id="ProtNLM"/>
    </source>
</evidence>
<feature type="signal peptide" evidence="3">
    <location>
        <begin position="1"/>
        <end position="20"/>
    </location>
</feature>